<dbReference type="EMBL" id="LR031571">
    <property type="protein sequence ID" value="VDC77645.1"/>
    <property type="molecule type" value="Genomic_DNA"/>
</dbReference>
<dbReference type="Proteomes" id="UP000694005">
    <property type="component" value="Chromosome A01"/>
</dbReference>
<dbReference type="PANTHER" id="PTHR31207:SF31">
    <property type="entry name" value="PROLAMIN-LIKE DOMAIN-CONTAINING PROTEIN"/>
    <property type="match status" value="1"/>
</dbReference>
<proteinExistence type="predicted"/>
<accession>A0A3P5ZMJ8</accession>
<dbReference type="InterPro" id="IPR040220">
    <property type="entry name" value="DD11"/>
</dbReference>
<evidence type="ECO:0000259" key="4">
    <source>
        <dbReference type="Pfam" id="PF05617"/>
    </source>
</evidence>
<dbReference type="InterPro" id="IPR008502">
    <property type="entry name" value="Prolamin-like"/>
</dbReference>
<feature type="signal peptide" evidence="3">
    <location>
        <begin position="1"/>
        <end position="24"/>
    </location>
</feature>
<name>A0A3P5ZMJ8_BRACM</name>
<feature type="domain" description="Prolamin-like" evidence="4">
    <location>
        <begin position="86"/>
        <end position="158"/>
    </location>
</feature>
<feature type="domain" description="Prolamin-like" evidence="4">
    <location>
        <begin position="226"/>
        <end position="302"/>
    </location>
</feature>
<feature type="chain" id="PRO_5039801920" description="Prolamin-like domain-containing protein" evidence="3">
    <location>
        <begin position="25"/>
        <end position="467"/>
    </location>
</feature>
<feature type="compositionally biased region" description="Basic and acidic residues" evidence="2">
    <location>
        <begin position="343"/>
        <end position="360"/>
    </location>
</feature>
<keyword evidence="1 3" id="KW-0732">Signal</keyword>
<dbReference type="AlphaFoldDB" id="A0A3P5ZMJ8"/>
<evidence type="ECO:0000256" key="3">
    <source>
        <dbReference type="SAM" id="SignalP"/>
    </source>
</evidence>
<evidence type="ECO:0000313" key="6">
    <source>
        <dbReference type="EMBL" id="VDC77645.1"/>
    </source>
</evidence>
<dbReference type="Pfam" id="PF05617">
    <property type="entry name" value="Prolamin_like"/>
    <property type="match status" value="3"/>
</dbReference>
<sequence length="467" mass="53129">MPMSLSMLTLVFTVVFIMAHTTFSQQFDRYSLEVPEDVNISPMPDFDIYIETPDESPFEADSPTMEYNMKLGRQYSDKQFNFLQICLQKLNSDCGDNIVKNMLDKTTTQLTNECCLILLKIGKDCQLGVAHIISSNTEYNNIASKAIPKSKHTWKDCVRRENMAKSLSMLMFVFTVVSFMSHTIFSQEYDYSLEDVSIPPIPDYIEAPSQPQVSYYTNEEFAFLQDCLKKVETDYCAAKIFKDMLDETTTPLTIGCCRNLLKIGRDCHLVVAKFESVPQNAFIDPSAANAVAKSKYTWKDCVRRIESYIGAPEQSQEFDRYSPEVPEVPEVPEDVNISPTPDFDIHDAHDPPSADSPSWDHRRLSYYTDKEFSILQGCLDKVETGYCGAKILTDMLDETTAPLPIECCRYLLKIGRDCHLVVAKYETIPQFAYFDPSASNAVPKSKYTWKDCVRRVESHIGAPISLE</sequence>
<protein>
    <recommendedName>
        <fullName evidence="4">Prolamin-like domain-containing protein</fullName>
    </recommendedName>
</protein>
<evidence type="ECO:0000313" key="5">
    <source>
        <dbReference type="EMBL" id="CAG7890463.1"/>
    </source>
</evidence>
<reference evidence="6" key="1">
    <citation type="submission" date="2018-11" db="EMBL/GenBank/DDBJ databases">
        <authorList>
            <consortium name="Genoscope - CEA"/>
            <person name="William W."/>
        </authorList>
    </citation>
    <scope>NUCLEOTIDE SEQUENCE</scope>
</reference>
<feature type="domain" description="Prolamin-like" evidence="4">
    <location>
        <begin position="378"/>
        <end position="453"/>
    </location>
</feature>
<dbReference type="Gramene" id="A01p45390.2_BraZ1">
    <property type="protein sequence ID" value="A01p45390.2_BraZ1.CDS"/>
    <property type="gene ID" value="A01g45390.2_BraZ1"/>
</dbReference>
<evidence type="ECO:0000256" key="2">
    <source>
        <dbReference type="SAM" id="MobiDB-lite"/>
    </source>
</evidence>
<feature type="region of interest" description="Disordered" evidence="2">
    <location>
        <begin position="315"/>
        <end position="360"/>
    </location>
</feature>
<organism evidence="6">
    <name type="scientific">Brassica campestris</name>
    <name type="common">Field mustard</name>
    <dbReference type="NCBI Taxonomy" id="3711"/>
    <lineage>
        <taxon>Eukaryota</taxon>
        <taxon>Viridiplantae</taxon>
        <taxon>Streptophyta</taxon>
        <taxon>Embryophyta</taxon>
        <taxon>Tracheophyta</taxon>
        <taxon>Spermatophyta</taxon>
        <taxon>Magnoliopsida</taxon>
        <taxon>eudicotyledons</taxon>
        <taxon>Gunneridae</taxon>
        <taxon>Pentapetalae</taxon>
        <taxon>rosids</taxon>
        <taxon>malvids</taxon>
        <taxon>Brassicales</taxon>
        <taxon>Brassicaceae</taxon>
        <taxon>Brassiceae</taxon>
        <taxon>Brassica</taxon>
    </lineage>
</organism>
<evidence type="ECO:0000256" key="1">
    <source>
        <dbReference type="ARBA" id="ARBA00022729"/>
    </source>
</evidence>
<dbReference type="PANTHER" id="PTHR31207">
    <property type="entry name" value="ECA1 GAMETOGENESIS FAMILY PROTEIN (DUF784)-RELATED-RELATED"/>
    <property type="match status" value="1"/>
</dbReference>
<gene>
    <name evidence="6" type="ORF">BRAA01T04147Z</name>
    <name evidence="5" type="ORF">BRAPAZ1V2_A01P45390.2</name>
</gene>
<dbReference type="EMBL" id="LS974617">
    <property type="protein sequence ID" value="CAG7890463.1"/>
    <property type="molecule type" value="Genomic_DNA"/>
</dbReference>